<protein>
    <submittedName>
        <fullName evidence="2">Uncharacterized protein</fullName>
    </submittedName>
</protein>
<keyword evidence="1" id="KW-1133">Transmembrane helix</keyword>
<keyword evidence="3" id="KW-1185">Reference proteome</keyword>
<organism evidence="2 3">
    <name type="scientific">Ruminococcus bicirculans</name>
    <name type="common">ex Wegman et al. 2014</name>
    <dbReference type="NCBI Taxonomy" id="1160721"/>
    <lineage>
        <taxon>Bacteria</taxon>
        <taxon>Bacillati</taxon>
        <taxon>Bacillota</taxon>
        <taxon>Clostridia</taxon>
        <taxon>Eubacteriales</taxon>
        <taxon>Oscillospiraceae</taxon>
        <taxon>Ruminococcus</taxon>
    </lineage>
</organism>
<evidence type="ECO:0000313" key="3">
    <source>
        <dbReference type="Proteomes" id="UP000027600"/>
    </source>
</evidence>
<evidence type="ECO:0000256" key="1">
    <source>
        <dbReference type="SAM" id="Phobius"/>
    </source>
</evidence>
<reference evidence="2 3" key="1">
    <citation type="journal article" date="2014" name="Int. J. Syst. Evol. Microbiol.">
        <title>Complete genome of a new Firmicutes species belonging to the dominant human colonic microbiota ('Ruminococcus bicirculans') reveals two chromosomes and a selective capacity to utilize plant glucans.</title>
        <authorList>
            <consortium name="NISC Comparative Sequencing Program"/>
            <person name="Wegmann U."/>
            <person name="Louis P."/>
            <person name="Goesmann A."/>
            <person name="Henrissat B."/>
            <person name="Duncan S.H."/>
            <person name="Flint H.J."/>
        </authorList>
    </citation>
    <scope>NUCLEOTIDE SEQUENCE [LARGE SCALE GENOMIC DNA]</scope>
    <source>
        <strain evidence="2 3">80/3</strain>
    </source>
</reference>
<proteinExistence type="predicted"/>
<feature type="transmembrane region" description="Helical" evidence="1">
    <location>
        <begin position="37"/>
        <end position="57"/>
    </location>
</feature>
<dbReference type="Proteomes" id="UP000027600">
    <property type="component" value="Chromosome I"/>
</dbReference>
<evidence type="ECO:0000313" key="2">
    <source>
        <dbReference type="EMBL" id="CCO04577.1"/>
    </source>
</evidence>
<dbReference type="EMBL" id="HF545616">
    <property type="protein sequence ID" value="CCO04577.1"/>
    <property type="molecule type" value="Genomic_DNA"/>
</dbReference>
<sequence>MTVRRVFLILPIENLSPLCYNKEKKHQGEAMNKNQNIAMGISLAVVAIMVGSAEIFGEKEIIFS</sequence>
<keyword evidence="1" id="KW-0812">Transmembrane</keyword>
<name>A0ABP1WFP8_9FIRM</name>
<keyword evidence="1" id="KW-0472">Membrane</keyword>
<accession>A0ABP1WFP8</accession>
<gene>
    <name evidence="2" type="ORF">RBI_I00861</name>
</gene>